<feature type="non-terminal residue" evidence="2">
    <location>
        <position position="399"/>
    </location>
</feature>
<dbReference type="Gene3D" id="1.20.900.10">
    <property type="entry name" value="Dbl homology (DH) domain"/>
    <property type="match status" value="1"/>
</dbReference>
<proteinExistence type="predicted"/>
<dbReference type="AlphaFoldDB" id="A0A087U8U5"/>
<dbReference type="OrthoDB" id="27593at2759"/>
<dbReference type="EMBL" id="KK118753">
    <property type="protein sequence ID" value="KFM73784.1"/>
    <property type="molecule type" value="Genomic_DNA"/>
</dbReference>
<protein>
    <submittedName>
        <fullName evidence="2">Rho guanine nucleotide exchange factor 26</fullName>
    </submittedName>
</protein>
<name>A0A087U8U5_STEMI</name>
<dbReference type="GO" id="GO:0005085">
    <property type="term" value="F:guanyl-nucleotide exchange factor activity"/>
    <property type="evidence" value="ECO:0007669"/>
    <property type="project" value="InterPro"/>
</dbReference>
<dbReference type="PROSITE" id="PS50010">
    <property type="entry name" value="DH_2"/>
    <property type="match status" value="1"/>
</dbReference>
<dbReference type="InterPro" id="IPR035899">
    <property type="entry name" value="DBL_dom_sf"/>
</dbReference>
<reference evidence="2 3" key="1">
    <citation type="submission" date="2013-11" db="EMBL/GenBank/DDBJ databases">
        <title>Genome sequencing of Stegodyphus mimosarum.</title>
        <authorList>
            <person name="Bechsgaard J."/>
        </authorList>
    </citation>
    <scope>NUCLEOTIDE SEQUENCE [LARGE SCALE GENOMIC DNA]</scope>
</reference>
<dbReference type="Pfam" id="PF00621">
    <property type="entry name" value="RhoGEF"/>
    <property type="match status" value="1"/>
</dbReference>
<dbReference type="PANTHER" id="PTHR12845">
    <property type="entry name" value="GUANINE NUCLEOTIDE EXCHANGE FACTOR"/>
    <property type="match status" value="1"/>
</dbReference>
<sequence>MYFILDNCSRKCLERSFCLNSEAAQPGSSRGSVASSAYLRADQLQTTTVTQRKASISTEATVDVNIERVCRPSISGDSEHSYILFQPIKEEEVPLYQFYERNIKERVSFCRSPSSMSPVMWSSTSESGPGNDLVPKTVRPTLSVVEQLSPDAKDMKMLWCELPEVKESGILERISAQELKLQESAFEFIQSQASYIRSLKVLYENFIKTPEFSDIESSSCVLSKHEHDVLFSDIIRVKEVSESLMCELTARWSDGILIPDICDIIHRHAVMPSFSVYVRYCSNRVYQERTLKELKETRLCFLEVLRKLESNPVCQGLSLESFLFLPMQHIARLPLLLDNIFRWIVPESPSYSVCKMALEAVHKIFMECNEGARKMERLEEMFVLNKQLEFKDCKVKVCN</sequence>
<organism evidence="2 3">
    <name type="scientific">Stegodyphus mimosarum</name>
    <name type="common">African social velvet spider</name>
    <dbReference type="NCBI Taxonomy" id="407821"/>
    <lineage>
        <taxon>Eukaryota</taxon>
        <taxon>Metazoa</taxon>
        <taxon>Ecdysozoa</taxon>
        <taxon>Arthropoda</taxon>
        <taxon>Chelicerata</taxon>
        <taxon>Arachnida</taxon>
        <taxon>Araneae</taxon>
        <taxon>Araneomorphae</taxon>
        <taxon>Entelegynae</taxon>
        <taxon>Eresoidea</taxon>
        <taxon>Eresidae</taxon>
        <taxon>Stegodyphus</taxon>
    </lineage>
</organism>
<dbReference type="Proteomes" id="UP000054359">
    <property type="component" value="Unassembled WGS sequence"/>
</dbReference>
<evidence type="ECO:0000313" key="3">
    <source>
        <dbReference type="Proteomes" id="UP000054359"/>
    </source>
</evidence>
<accession>A0A087U8U5</accession>
<dbReference type="InterPro" id="IPR000219">
    <property type="entry name" value="DH_dom"/>
</dbReference>
<evidence type="ECO:0000313" key="2">
    <source>
        <dbReference type="EMBL" id="KFM73784.1"/>
    </source>
</evidence>
<gene>
    <name evidence="2" type="ORF">X975_17169</name>
</gene>
<dbReference type="OMA" id="NIFRWIV"/>
<feature type="domain" description="DH" evidence="1">
    <location>
        <begin position="180"/>
        <end position="371"/>
    </location>
</feature>
<dbReference type="InterPro" id="IPR047271">
    <property type="entry name" value="Ephexin-like"/>
</dbReference>
<dbReference type="PANTHER" id="PTHR12845:SF5">
    <property type="entry name" value="EPHEXIN, ISOFORM D"/>
    <property type="match status" value="1"/>
</dbReference>
<dbReference type="SMART" id="SM00325">
    <property type="entry name" value="RhoGEF"/>
    <property type="match status" value="1"/>
</dbReference>
<dbReference type="CDD" id="cd00160">
    <property type="entry name" value="RhoGEF"/>
    <property type="match status" value="1"/>
</dbReference>
<keyword evidence="3" id="KW-1185">Reference proteome</keyword>
<dbReference type="SUPFAM" id="SSF48065">
    <property type="entry name" value="DBL homology domain (DH-domain)"/>
    <property type="match status" value="1"/>
</dbReference>
<evidence type="ECO:0000259" key="1">
    <source>
        <dbReference type="PROSITE" id="PS50010"/>
    </source>
</evidence>
<dbReference type="STRING" id="407821.A0A087U8U5"/>